<dbReference type="PANTHER" id="PTHR46119:SF15">
    <property type="entry name" value="PROTEIN SODIUM POTASSIUM ROOT DEFECTIVE 2"/>
    <property type="match status" value="1"/>
</dbReference>
<evidence type="ECO:0000259" key="3">
    <source>
        <dbReference type="PROSITE" id="PS50846"/>
    </source>
</evidence>
<evidence type="ECO:0000313" key="5">
    <source>
        <dbReference type="Proteomes" id="UP000317650"/>
    </source>
</evidence>
<dbReference type="AlphaFoldDB" id="A0A4S8IEE7"/>
<dbReference type="InterPro" id="IPR006121">
    <property type="entry name" value="HMA_dom"/>
</dbReference>
<evidence type="ECO:0000256" key="2">
    <source>
        <dbReference type="SAM" id="SignalP"/>
    </source>
</evidence>
<keyword evidence="5" id="KW-1185">Reference proteome</keyword>
<dbReference type="STRING" id="52838.A0A4S8IEE7"/>
<keyword evidence="2" id="KW-0732">Signal</keyword>
<dbReference type="Pfam" id="PF00403">
    <property type="entry name" value="HMA"/>
    <property type="match status" value="1"/>
</dbReference>
<accession>A0A4S8IEE7</accession>
<dbReference type="Proteomes" id="UP000317650">
    <property type="component" value="Chromosome 9"/>
</dbReference>
<comment type="caution">
    <text evidence="4">The sequence shown here is derived from an EMBL/GenBank/DDBJ whole genome shotgun (WGS) entry which is preliminary data.</text>
</comment>
<dbReference type="CDD" id="cd00371">
    <property type="entry name" value="HMA"/>
    <property type="match status" value="1"/>
</dbReference>
<evidence type="ECO:0000313" key="4">
    <source>
        <dbReference type="EMBL" id="THU46249.1"/>
    </source>
</evidence>
<feature type="chain" id="PRO_5020840275" description="HMA domain-containing protein" evidence="2">
    <location>
        <begin position="26"/>
        <end position="250"/>
    </location>
</feature>
<feature type="signal peptide" evidence="2">
    <location>
        <begin position="1"/>
        <end position="25"/>
    </location>
</feature>
<gene>
    <name evidence="4" type="ORF">C4D60_Mb09t02950</name>
</gene>
<dbReference type="Gene3D" id="3.30.70.100">
    <property type="match status" value="1"/>
</dbReference>
<feature type="compositionally biased region" description="Polar residues" evidence="1">
    <location>
        <begin position="87"/>
        <end position="105"/>
    </location>
</feature>
<protein>
    <recommendedName>
        <fullName evidence="3">HMA domain-containing protein</fullName>
    </recommendedName>
</protein>
<dbReference type="EMBL" id="PYDT01000010">
    <property type="protein sequence ID" value="THU46249.1"/>
    <property type="molecule type" value="Genomic_DNA"/>
</dbReference>
<dbReference type="PROSITE" id="PS50846">
    <property type="entry name" value="HMA_2"/>
    <property type="match status" value="1"/>
</dbReference>
<reference evidence="4 5" key="1">
    <citation type="journal article" date="2019" name="Nat. Plants">
        <title>Genome sequencing of Musa balbisiana reveals subgenome evolution and function divergence in polyploid bananas.</title>
        <authorList>
            <person name="Yao X."/>
        </authorList>
    </citation>
    <scope>NUCLEOTIDE SEQUENCE [LARGE SCALE GENOMIC DNA]</scope>
    <source>
        <strain evidence="5">cv. DH-PKW</strain>
        <tissue evidence="4">Leaves</tissue>
    </source>
</reference>
<feature type="domain" description="HMA" evidence="3">
    <location>
        <begin position="176"/>
        <end position="242"/>
    </location>
</feature>
<dbReference type="InterPro" id="IPR036163">
    <property type="entry name" value="HMA_dom_sf"/>
</dbReference>
<dbReference type="GO" id="GO:0046872">
    <property type="term" value="F:metal ion binding"/>
    <property type="evidence" value="ECO:0007669"/>
    <property type="project" value="InterPro"/>
</dbReference>
<proteinExistence type="predicted"/>
<dbReference type="SUPFAM" id="SSF55008">
    <property type="entry name" value="HMA, heavy metal-associated domain"/>
    <property type="match status" value="1"/>
</dbReference>
<organism evidence="4 5">
    <name type="scientific">Musa balbisiana</name>
    <name type="common">Banana</name>
    <dbReference type="NCBI Taxonomy" id="52838"/>
    <lineage>
        <taxon>Eukaryota</taxon>
        <taxon>Viridiplantae</taxon>
        <taxon>Streptophyta</taxon>
        <taxon>Embryophyta</taxon>
        <taxon>Tracheophyta</taxon>
        <taxon>Spermatophyta</taxon>
        <taxon>Magnoliopsida</taxon>
        <taxon>Liliopsida</taxon>
        <taxon>Zingiberales</taxon>
        <taxon>Musaceae</taxon>
        <taxon>Musa</taxon>
    </lineage>
</organism>
<name>A0A4S8IEE7_MUSBA</name>
<sequence>MLISTSNHLSLSLSLSLSYLPSLVTDCTMASLLFKEKRGANFSCVSPASAAICTSIDRRSMVQPSTGRAIDRHTPRLRDPRRVKATVNSMSQTPTKPKTCNQKNGKSLERPSDAFGVPGSTRYLLDDEADDAYFNTMLPDLEPVPPLISLGPPSLRALMREEPRRPRPSSAARMQDQVVVLRVSLHCKGCEGKVRKHISRMEGVTSYDIDFATKKVTVVGDVTPLGVLSSISKVKHAQFWPSPPRAPATL</sequence>
<evidence type="ECO:0000256" key="1">
    <source>
        <dbReference type="SAM" id="MobiDB-lite"/>
    </source>
</evidence>
<dbReference type="PANTHER" id="PTHR46119">
    <property type="entry name" value="OS08G0405700 PROTEIN"/>
    <property type="match status" value="1"/>
</dbReference>
<dbReference type="InterPro" id="IPR044526">
    <property type="entry name" value="NAKR1-3"/>
</dbReference>
<feature type="region of interest" description="Disordered" evidence="1">
    <location>
        <begin position="87"/>
        <end position="113"/>
    </location>
</feature>